<evidence type="ECO:0000313" key="3">
    <source>
        <dbReference type="Proteomes" id="UP000223749"/>
    </source>
</evidence>
<dbReference type="OrthoDB" id="1118857at2"/>
<evidence type="ECO:0000313" key="2">
    <source>
        <dbReference type="EMBL" id="ATP58799.1"/>
    </source>
</evidence>
<dbReference type="AlphaFoldDB" id="A0A2D1UB38"/>
<dbReference type="KEGG" id="pgs:CPT03_21185"/>
<accession>A0A2D1UB38</accession>
<dbReference type="RefSeq" id="WP_099440692.1">
    <property type="nucleotide sequence ID" value="NZ_CP024091.1"/>
</dbReference>
<gene>
    <name evidence="2" type="ORF">CPT03_21185</name>
</gene>
<sequence length="245" mass="27634">MLKKLLLALILLTPATLWAQDVVSGTVYDFEIKTLPLQEVSVKNFNNNQSTTTKASGKFTLAANVGDVLEFSLNGYHKDTLYLTNLSPKTIFLPGSSTSLKEVKILSAKINPTILSPDPEAKESKRVEADDYRGKPNISRAGGIKLNLGYGKYKEQQAKAKDLEEKDQYENEIKSVFTEAYVSDLVKLKGQDLKDFMTLYRPPVATVQSARPFNYKYYTVQAYHQWLKLPPSQRKPPQVPRLKKN</sequence>
<feature type="chain" id="PRO_5013803574" description="TonB-dependent receptor" evidence="1">
    <location>
        <begin position="20"/>
        <end position="245"/>
    </location>
</feature>
<reference evidence="2 3" key="1">
    <citation type="submission" date="2017-10" db="EMBL/GenBank/DDBJ databases">
        <title>Whole genome of Pedobacter ginsengisoli T01R-27 isolated from tomato rhizosphere.</title>
        <authorList>
            <person name="Weon H.-Y."/>
            <person name="Lee S.A."/>
            <person name="Sang M.K."/>
            <person name="Song J."/>
        </authorList>
    </citation>
    <scope>NUCLEOTIDE SEQUENCE [LARGE SCALE GENOMIC DNA]</scope>
    <source>
        <strain evidence="2 3">T01R-27</strain>
    </source>
</reference>
<dbReference type="InterPro" id="IPR008969">
    <property type="entry name" value="CarboxyPept-like_regulatory"/>
</dbReference>
<proteinExistence type="predicted"/>
<evidence type="ECO:0008006" key="4">
    <source>
        <dbReference type="Google" id="ProtNLM"/>
    </source>
</evidence>
<dbReference type="EMBL" id="CP024091">
    <property type="protein sequence ID" value="ATP58799.1"/>
    <property type="molecule type" value="Genomic_DNA"/>
</dbReference>
<keyword evidence="3" id="KW-1185">Reference proteome</keyword>
<name>A0A2D1UB38_9SPHI</name>
<feature type="signal peptide" evidence="1">
    <location>
        <begin position="1"/>
        <end position="19"/>
    </location>
</feature>
<dbReference type="SUPFAM" id="SSF49464">
    <property type="entry name" value="Carboxypeptidase regulatory domain-like"/>
    <property type="match status" value="1"/>
</dbReference>
<keyword evidence="1" id="KW-0732">Signal</keyword>
<organism evidence="2 3">
    <name type="scientific">Pedobacter ginsengisoli</name>
    <dbReference type="NCBI Taxonomy" id="363852"/>
    <lineage>
        <taxon>Bacteria</taxon>
        <taxon>Pseudomonadati</taxon>
        <taxon>Bacteroidota</taxon>
        <taxon>Sphingobacteriia</taxon>
        <taxon>Sphingobacteriales</taxon>
        <taxon>Sphingobacteriaceae</taxon>
        <taxon>Pedobacter</taxon>
    </lineage>
</organism>
<protein>
    <recommendedName>
        <fullName evidence="4">TonB-dependent receptor</fullName>
    </recommendedName>
</protein>
<evidence type="ECO:0000256" key="1">
    <source>
        <dbReference type="SAM" id="SignalP"/>
    </source>
</evidence>
<dbReference type="Proteomes" id="UP000223749">
    <property type="component" value="Chromosome"/>
</dbReference>